<proteinExistence type="inferred from homology"/>
<evidence type="ECO:0000256" key="2">
    <source>
        <dbReference type="ARBA" id="ARBA00006856"/>
    </source>
</evidence>
<feature type="domain" description="MI" evidence="5">
    <location>
        <begin position="621"/>
        <end position="737"/>
    </location>
</feature>
<sequence length="828" mass="99011">MVKKNENLQQDDHHERFQQIKPEFNVFNRKKQRKEKKMIKKQKHMQINQQRNWKNQGVQITSQNQPKEIEQKQTQEIKNQQAPNQQKQQQQQKLVKQKPNSNNKELDEKRKQQLQREIEQEEKEIERLTKKLKLKQNRLPKAQIMEDGLEEDLFDFLDHIDQSIKQKDLPKTYSAFQKNNESEENEENEDQSAEQNSEEQSDDQDQDESQEDEMEEEIEEEMDEEVDQEDEQNREDDENEEQNEDDDEDDMIEDQENLDDDDDDDDIDDDEIQPDEEEIENEEDQQSDESEPEQQEKNQTLQKKVQQQKEQPVHEQKTNKVQKEQLEKEIQQRQEVQYDETQLMEVRKLLNRNLNKISEANINNIVDEIDKIFNQHPKQVVGMVFGQQIVQSTIKPIEILPYLLSCIIASSSYFHQIYDNLFFGELIKQLILKLRSNPASHEVKNIALILCHWYLFESISLQFIKEFIKYLLKSQTADNVENLLIIIQYCGKKIRQDNPAILKLIIEDIKQAFSTASESRTKFLLMTLDDLRLNKKIASQSERLEFILNWHKQRTQKLIHRIFCQGFDFSYESQFLSNNWWKPIVTNEEQSQLFEEFKQQKRNVKLEKLEQLAIDQKMVTETRKTAFVVIMGADDLFEAAQNLDKLGYLKKKKQDVCLVIVEMCGNEKTYNPYYQELAHYLINLERGMKQAFQYMLWDKFKLLESYSIRKLINIAKFCSNLLKKESLNLLLLKWFNYDELLEIQAQFLCIVIQNFLQNISIDIMAKQSKNLFENADYLPFRNGLQMFLKNRFKSYIDSQDDQLKFSQLKKDLRIMIKLLDEDVINNDA</sequence>
<dbReference type="KEGG" id="ptm:GSPATT00015463001"/>
<dbReference type="InterPro" id="IPR003891">
    <property type="entry name" value="Initiation_fac_eIF4g_MI"/>
</dbReference>
<dbReference type="Gene3D" id="1.25.40.180">
    <property type="match status" value="1"/>
</dbReference>
<comment type="subcellular location">
    <subcellularLocation>
        <location evidence="1">Nucleus</location>
        <location evidence="1">Nucleolus</location>
    </subcellularLocation>
</comment>
<dbReference type="GO" id="GO:0042274">
    <property type="term" value="P:ribosomal small subunit biogenesis"/>
    <property type="evidence" value="ECO:0000318"/>
    <property type="project" value="GO_Central"/>
</dbReference>
<dbReference type="InParanoid" id="A0DC19"/>
<dbReference type="GO" id="GO:0005730">
    <property type="term" value="C:nucleolus"/>
    <property type="evidence" value="ECO:0000318"/>
    <property type="project" value="GO_Central"/>
</dbReference>
<keyword evidence="3" id="KW-0539">Nucleus</keyword>
<protein>
    <recommendedName>
        <fullName evidence="5">MI domain-containing protein</fullName>
    </recommendedName>
</protein>
<dbReference type="Proteomes" id="UP000000600">
    <property type="component" value="Unassembled WGS sequence"/>
</dbReference>
<dbReference type="PANTHER" id="PTHR18034:SF4">
    <property type="entry name" value="NUCLEOLAR MIF4G DOMAIN-CONTAINING PROTEIN 1"/>
    <property type="match status" value="1"/>
</dbReference>
<dbReference type="GeneID" id="5033768"/>
<dbReference type="PANTHER" id="PTHR18034">
    <property type="entry name" value="CELL CYCLE CONTROL PROTEIN CWF22-RELATED"/>
    <property type="match status" value="1"/>
</dbReference>
<organism evidence="6 7">
    <name type="scientific">Paramecium tetraurelia</name>
    <dbReference type="NCBI Taxonomy" id="5888"/>
    <lineage>
        <taxon>Eukaryota</taxon>
        <taxon>Sar</taxon>
        <taxon>Alveolata</taxon>
        <taxon>Ciliophora</taxon>
        <taxon>Intramacronucleata</taxon>
        <taxon>Oligohymenophorea</taxon>
        <taxon>Peniculida</taxon>
        <taxon>Parameciidae</taxon>
        <taxon>Paramecium</taxon>
    </lineage>
</organism>
<dbReference type="OMA" id="FMVDILN"/>
<dbReference type="AlphaFoldDB" id="A0DC19"/>
<feature type="compositionally biased region" description="Basic and acidic residues" evidence="4">
    <location>
        <begin position="311"/>
        <end position="322"/>
    </location>
</feature>
<feature type="compositionally biased region" description="Basic residues" evidence="4">
    <location>
        <begin position="28"/>
        <end position="44"/>
    </location>
</feature>
<feature type="region of interest" description="Disordered" evidence="4">
    <location>
        <begin position="1"/>
        <end position="120"/>
    </location>
</feature>
<feature type="compositionally biased region" description="Polar residues" evidence="4">
    <location>
        <begin position="51"/>
        <end position="66"/>
    </location>
</feature>
<dbReference type="OrthoDB" id="10260961at2759"/>
<evidence type="ECO:0000313" key="7">
    <source>
        <dbReference type="Proteomes" id="UP000000600"/>
    </source>
</evidence>
<feature type="compositionally biased region" description="Low complexity" evidence="4">
    <location>
        <begin position="297"/>
        <end position="310"/>
    </location>
</feature>
<dbReference type="Pfam" id="PF02847">
    <property type="entry name" value="MA3"/>
    <property type="match status" value="1"/>
</dbReference>
<accession>A0DC19</accession>
<feature type="compositionally biased region" description="Acidic residues" evidence="4">
    <location>
        <begin position="182"/>
        <end position="293"/>
    </location>
</feature>
<feature type="region of interest" description="Disordered" evidence="4">
    <location>
        <begin position="164"/>
        <end position="322"/>
    </location>
</feature>
<evidence type="ECO:0000313" key="6">
    <source>
        <dbReference type="EMBL" id="CAK80586.1"/>
    </source>
</evidence>
<dbReference type="PROSITE" id="PS51366">
    <property type="entry name" value="MI"/>
    <property type="match status" value="1"/>
</dbReference>
<feature type="compositionally biased region" description="Low complexity" evidence="4">
    <location>
        <begin position="78"/>
        <end position="100"/>
    </location>
</feature>
<dbReference type="RefSeq" id="XP_001447983.1">
    <property type="nucleotide sequence ID" value="XM_001447946.1"/>
</dbReference>
<keyword evidence="7" id="KW-1185">Reference proteome</keyword>
<dbReference type="InterPro" id="IPR050781">
    <property type="entry name" value="CWC22_splicing_factor"/>
</dbReference>
<dbReference type="InterPro" id="IPR003890">
    <property type="entry name" value="MIF4G-like_typ-3"/>
</dbReference>
<dbReference type="GO" id="GO:0003723">
    <property type="term" value="F:RNA binding"/>
    <property type="evidence" value="ECO:0000318"/>
    <property type="project" value="GO_Central"/>
</dbReference>
<evidence type="ECO:0000259" key="5">
    <source>
        <dbReference type="PROSITE" id="PS51366"/>
    </source>
</evidence>
<dbReference type="SMART" id="SM00544">
    <property type="entry name" value="MA3"/>
    <property type="match status" value="1"/>
</dbReference>
<dbReference type="EMBL" id="CT868374">
    <property type="protein sequence ID" value="CAK80586.1"/>
    <property type="molecule type" value="Genomic_DNA"/>
</dbReference>
<reference evidence="6 7" key="1">
    <citation type="journal article" date="2006" name="Nature">
        <title>Global trends of whole-genome duplications revealed by the ciliate Paramecium tetraurelia.</title>
        <authorList>
            <consortium name="Genoscope"/>
            <person name="Aury J.-M."/>
            <person name="Jaillon O."/>
            <person name="Duret L."/>
            <person name="Noel B."/>
            <person name="Jubin C."/>
            <person name="Porcel B.M."/>
            <person name="Segurens B."/>
            <person name="Daubin V."/>
            <person name="Anthouard V."/>
            <person name="Aiach N."/>
            <person name="Arnaiz O."/>
            <person name="Billaut A."/>
            <person name="Beisson J."/>
            <person name="Blanc I."/>
            <person name="Bouhouche K."/>
            <person name="Camara F."/>
            <person name="Duharcourt S."/>
            <person name="Guigo R."/>
            <person name="Gogendeau D."/>
            <person name="Katinka M."/>
            <person name="Keller A.-M."/>
            <person name="Kissmehl R."/>
            <person name="Klotz C."/>
            <person name="Koll F."/>
            <person name="Le Moue A."/>
            <person name="Lepere C."/>
            <person name="Malinsky S."/>
            <person name="Nowacki M."/>
            <person name="Nowak J.K."/>
            <person name="Plattner H."/>
            <person name="Poulain J."/>
            <person name="Ruiz F."/>
            <person name="Serrano V."/>
            <person name="Zagulski M."/>
            <person name="Dessen P."/>
            <person name="Betermier M."/>
            <person name="Weissenbach J."/>
            <person name="Scarpelli C."/>
            <person name="Schachter V."/>
            <person name="Sperling L."/>
            <person name="Meyer E."/>
            <person name="Cohen J."/>
            <person name="Wincker P."/>
        </authorList>
    </citation>
    <scope>NUCLEOTIDE SEQUENCE [LARGE SCALE GENOMIC DNA]</scope>
    <source>
        <strain evidence="6 7">Stock d4-2</strain>
    </source>
</reference>
<comment type="similarity">
    <text evidence="2">Belongs to the CWC22 family.</text>
</comment>
<dbReference type="SUPFAM" id="SSF48371">
    <property type="entry name" value="ARM repeat"/>
    <property type="match status" value="1"/>
</dbReference>
<gene>
    <name evidence="6" type="ORF">GSPATT00015463001</name>
</gene>
<feature type="compositionally biased region" description="Basic and acidic residues" evidence="4">
    <location>
        <begin position="104"/>
        <end position="120"/>
    </location>
</feature>
<evidence type="ECO:0000256" key="1">
    <source>
        <dbReference type="ARBA" id="ARBA00004604"/>
    </source>
</evidence>
<dbReference type="STRING" id="5888.A0DC19"/>
<dbReference type="SMART" id="SM00543">
    <property type="entry name" value="MIF4G"/>
    <property type="match status" value="1"/>
</dbReference>
<evidence type="ECO:0000256" key="3">
    <source>
        <dbReference type="ARBA" id="ARBA00023242"/>
    </source>
</evidence>
<name>A0DC19_PARTE</name>
<dbReference type="InterPro" id="IPR016024">
    <property type="entry name" value="ARM-type_fold"/>
</dbReference>
<dbReference type="HOGENOM" id="CLU_342395_0_0_1"/>
<dbReference type="eggNOG" id="KOG2141">
    <property type="taxonomic scope" value="Eukaryota"/>
</dbReference>
<evidence type="ECO:0000256" key="4">
    <source>
        <dbReference type="SAM" id="MobiDB-lite"/>
    </source>
</evidence>
<feature type="compositionally biased region" description="Basic and acidic residues" evidence="4">
    <location>
        <begin position="1"/>
        <end position="18"/>
    </location>
</feature>